<evidence type="ECO:0000313" key="2">
    <source>
        <dbReference type="EMBL" id="RMZ98926.1"/>
    </source>
</evidence>
<evidence type="ECO:0000256" key="1">
    <source>
        <dbReference type="SAM" id="SignalP"/>
    </source>
</evidence>
<comment type="caution">
    <text evidence="2">The sequence shown here is derived from an EMBL/GenBank/DDBJ whole genome shotgun (WGS) entry which is preliminary data.</text>
</comment>
<proteinExistence type="predicted"/>
<accession>A0A3M7PII8</accession>
<keyword evidence="1" id="KW-0732">Signal</keyword>
<gene>
    <name evidence="2" type="ORF">BpHYR1_053544</name>
</gene>
<sequence length="77" mass="9119">MALGFTFCSFSIVTIQFQFCFLIRTSCPNKVFCINLYCYNPSLEYLIFFINPLKIFGMPSDLMFPYLDFLCHKMIEK</sequence>
<name>A0A3M7PII8_BRAPC</name>
<dbReference type="Proteomes" id="UP000276133">
    <property type="component" value="Unassembled WGS sequence"/>
</dbReference>
<keyword evidence="3" id="KW-1185">Reference proteome</keyword>
<protein>
    <submittedName>
        <fullName evidence="2">Uncharacterized protein</fullName>
    </submittedName>
</protein>
<reference evidence="2 3" key="1">
    <citation type="journal article" date="2018" name="Sci. Rep.">
        <title>Genomic signatures of local adaptation to the degree of environmental predictability in rotifers.</title>
        <authorList>
            <person name="Franch-Gras L."/>
            <person name="Hahn C."/>
            <person name="Garcia-Roger E.M."/>
            <person name="Carmona M.J."/>
            <person name="Serra M."/>
            <person name="Gomez A."/>
        </authorList>
    </citation>
    <scope>NUCLEOTIDE SEQUENCE [LARGE SCALE GENOMIC DNA]</scope>
    <source>
        <strain evidence="2">HYR1</strain>
    </source>
</reference>
<dbReference type="AlphaFoldDB" id="A0A3M7PII8"/>
<dbReference type="EMBL" id="REGN01010492">
    <property type="protein sequence ID" value="RMZ98926.1"/>
    <property type="molecule type" value="Genomic_DNA"/>
</dbReference>
<evidence type="ECO:0000313" key="3">
    <source>
        <dbReference type="Proteomes" id="UP000276133"/>
    </source>
</evidence>
<feature type="signal peptide" evidence="1">
    <location>
        <begin position="1"/>
        <end position="16"/>
    </location>
</feature>
<feature type="chain" id="PRO_5018086439" evidence="1">
    <location>
        <begin position="17"/>
        <end position="77"/>
    </location>
</feature>
<organism evidence="2 3">
    <name type="scientific">Brachionus plicatilis</name>
    <name type="common">Marine rotifer</name>
    <name type="synonym">Brachionus muelleri</name>
    <dbReference type="NCBI Taxonomy" id="10195"/>
    <lineage>
        <taxon>Eukaryota</taxon>
        <taxon>Metazoa</taxon>
        <taxon>Spiralia</taxon>
        <taxon>Gnathifera</taxon>
        <taxon>Rotifera</taxon>
        <taxon>Eurotatoria</taxon>
        <taxon>Monogononta</taxon>
        <taxon>Pseudotrocha</taxon>
        <taxon>Ploima</taxon>
        <taxon>Brachionidae</taxon>
        <taxon>Brachionus</taxon>
    </lineage>
</organism>